<organism evidence="1 2">
    <name type="scientific">Petrolisthes cinctipes</name>
    <name type="common">Flat porcelain crab</name>
    <dbReference type="NCBI Taxonomy" id="88211"/>
    <lineage>
        <taxon>Eukaryota</taxon>
        <taxon>Metazoa</taxon>
        <taxon>Ecdysozoa</taxon>
        <taxon>Arthropoda</taxon>
        <taxon>Crustacea</taxon>
        <taxon>Multicrustacea</taxon>
        <taxon>Malacostraca</taxon>
        <taxon>Eumalacostraca</taxon>
        <taxon>Eucarida</taxon>
        <taxon>Decapoda</taxon>
        <taxon>Pleocyemata</taxon>
        <taxon>Anomura</taxon>
        <taxon>Galatheoidea</taxon>
        <taxon>Porcellanidae</taxon>
        <taxon>Petrolisthes</taxon>
    </lineage>
</organism>
<dbReference type="EMBL" id="JAWQEG010001499">
    <property type="protein sequence ID" value="KAK3879066.1"/>
    <property type="molecule type" value="Genomic_DNA"/>
</dbReference>
<proteinExistence type="predicted"/>
<dbReference type="PANTHER" id="PTHR21398:SF6">
    <property type="entry name" value="AGAP007094-PA"/>
    <property type="match status" value="1"/>
</dbReference>
<dbReference type="AlphaFoldDB" id="A0AAE1KM10"/>
<dbReference type="SMART" id="SM00718">
    <property type="entry name" value="DM4_12"/>
    <property type="match status" value="1"/>
</dbReference>
<dbReference type="InterPro" id="IPR006631">
    <property type="entry name" value="DM4_12"/>
</dbReference>
<gene>
    <name evidence="1" type="ORF">Pcinc_016349</name>
</gene>
<evidence type="ECO:0000313" key="1">
    <source>
        <dbReference type="EMBL" id="KAK3879066.1"/>
    </source>
</evidence>
<accession>A0AAE1KM10</accession>
<dbReference type="PANTHER" id="PTHR21398">
    <property type="entry name" value="AGAP007094-PA"/>
    <property type="match status" value="1"/>
</dbReference>
<dbReference type="Proteomes" id="UP001286313">
    <property type="component" value="Unassembled WGS sequence"/>
</dbReference>
<dbReference type="Pfam" id="PF07841">
    <property type="entry name" value="DM4_12"/>
    <property type="match status" value="1"/>
</dbReference>
<reference evidence="1" key="1">
    <citation type="submission" date="2023-10" db="EMBL/GenBank/DDBJ databases">
        <title>Genome assemblies of two species of porcelain crab, Petrolisthes cinctipes and Petrolisthes manimaculis (Anomura: Porcellanidae).</title>
        <authorList>
            <person name="Angst P."/>
        </authorList>
    </citation>
    <scope>NUCLEOTIDE SEQUENCE</scope>
    <source>
        <strain evidence="1">PB745_01</strain>
        <tissue evidence="1">Gill</tissue>
    </source>
</reference>
<comment type="caution">
    <text evidence="1">The sequence shown here is derived from an EMBL/GenBank/DDBJ whole genome shotgun (WGS) entry which is preliminary data.</text>
</comment>
<name>A0AAE1KM10_PETCI</name>
<protein>
    <submittedName>
        <fullName evidence="1">Uncharacterized protein</fullName>
    </submittedName>
</protein>
<evidence type="ECO:0000313" key="2">
    <source>
        <dbReference type="Proteomes" id="UP001286313"/>
    </source>
</evidence>
<sequence>MSITPFFLERPVYTILNVAVLPVTTDQDVVLALFQFVFPINLLLDAVKEELFKGRSLGEEQAGVYNVLAEKLKKEYGLDGRACVQRFVCELQRRHIAGWSVAGRILTHLFTPHAGGNKTNIDPLRDYLTAQSLGNREDNVCGLHYQSCPFSVFNYFDARKNITNSLHNVDD</sequence>
<keyword evidence="2" id="KW-1185">Reference proteome</keyword>